<feature type="compositionally biased region" description="Basic and acidic residues" evidence="1">
    <location>
        <begin position="162"/>
        <end position="178"/>
    </location>
</feature>
<protein>
    <submittedName>
        <fullName evidence="2">Uncharacterized protein</fullName>
    </submittedName>
</protein>
<proteinExistence type="predicted"/>
<keyword evidence="3" id="KW-1185">Reference proteome</keyword>
<organism evidence="2 3">
    <name type="scientific">Hypholoma sublateritium (strain FD-334 SS-4)</name>
    <dbReference type="NCBI Taxonomy" id="945553"/>
    <lineage>
        <taxon>Eukaryota</taxon>
        <taxon>Fungi</taxon>
        <taxon>Dikarya</taxon>
        <taxon>Basidiomycota</taxon>
        <taxon>Agaricomycotina</taxon>
        <taxon>Agaricomycetes</taxon>
        <taxon>Agaricomycetidae</taxon>
        <taxon>Agaricales</taxon>
        <taxon>Agaricineae</taxon>
        <taxon>Strophariaceae</taxon>
        <taxon>Hypholoma</taxon>
    </lineage>
</organism>
<sequence length="223" mass="23540">MYTHCGSANAPRAKASVRTPRSIRDPEAACARLTYSSRPCPTPSHSPGRLSSHCITPRPAYIYIARPDLGRASLPGLPSLPVSPLAGMRGVSPVPPPASAHELELKLESQARLINRSAPQRRSACSNAAGLELISSAYTPYARPGTAAFPSACPLSLPTPRADSEPPTHSPAKPETRAAHAPPSRPEQGAYSPTIRTYARTHARARAEALGCPAPSGDTYQRA</sequence>
<dbReference type="Proteomes" id="UP000054270">
    <property type="component" value="Unassembled WGS sequence"/>
</dbReference>
<feature type="region of interest" description="Disordered" evidence="1">
    <location>
        <begin position="1"/>
        <end position="22"/>
    </location>
</feature>
<gene>
    <name evidence="2" type="ORF">HYPSUDRAFT_201039</name>
</gene>
<feature type="region of interest" description="Disordered" evidence="1">
    <location>
        <begin position="152"/>
        <end position="223"/>
    </location>
</feature>
<dbReference type="AlphaFoldDB" id="A0A0D2PWP3"/>
<evidence type="ECO:0000313" key="3">
    <source>
        <dbReference type="Proteomes" id="UP000054270"/>
    </source>
</evidence>
<reference evidence="3" key="1">
    <citation type="submission" date="2014-04" db="EMBL/GenBank/DDBJ databases">
        <title>Evolutionary Origins and Diversification of the Mycorrhizal Mutualists.</title>
        <authorList>
            <consortium name="DOE Joint Genome Institute"/>
            <consortium name="Mycorrhizal Genomics Consortium"/>
            <person name="Kohler A."/>
            <person name="Kuo A."/>
            <person name="Nagy L.G."/>
            <person name="Floudas D."/>
            <person name="Copeland A."/>
            <person name="Barry K.W."/>
            <person name="Cichocki N."/>
            <person name="Veneault-Fourrey C."/>
            <person name="LaButti K."/>
            <person name="Lindquist E.A."/>
            <person name="Lipzen A."/>
            <person name="Lundell T."/>
            <person name="Morin E."/>
            <person name="Murat C."/>
            <person name="Riley R."/>
            <person name="Ohm R."/>
            <person name="Sun H."/>
            <person name="Tunlid A."/>
            <person name="Henrissat B."/>
            <person name="Grigoriev I.V."/>
            <person name="Hibbett D.S."/>
            <person name="Martin F."/>
        </authorList>
    </citation>
    <scope>NUCLEOTIDE SEQUENCE [LARGE SCALE GENOMIC DNA]</scope>
    <source>
        <strain evidence="3">FD-334 SS-4</strain>
    </source>
</reference>
<evidence type="ECO:0000256" key="1">
    <source>
        <dbReference type="SAM" id="MobiDB-lite"/>
    </source>
</evidence>
<name>A0A0D2PWP3_HYPSF</name>
<dbReference type="EMBL" id="KN817540">
    <property type="protein sequence ID" value="KJA23915.1"/>
    <property type="molecule type" value="Genomic_DNA"/>
</dbReference>
<evidence type="ECO:0000313" key="2">
    <source>
        <dbReference type="EMBL" id="KJA23915.1"/>
    </source>
</evidence>
<accession>A0A0D2PWP3</accession>